<dbReference type="Proteomes" id="UP000305939">
    <property type="component" value="Unassembled WGS sequence"/>
</dbReference>
<keyword evidence="1" id="KW-0472">Membrane</keyword>
<dbReference type="EMBL" id="SSMC01000001">
    <property type="protein sequence ID" value="THD69619.1"/>
    <property type="molecule type" value="Genomic_DNA"/>
</dbReference>
<feature type="transmembrane region" description="Helical" evidence="1">
    <location>
        <begin position="72"/>
        <end position="89"/>
    </location>
</feature>
<evidence type="ECO:0000256" key="1">
    <source>
        <dbReference type="SAM" id="Phobius"/>
    </source>
</evidence>
<comment type="caution">
    <text evidence="2">The sequence shown here is derived from an EMBL/GenBank/DDBJ whole genome shotgun (WGS) entry which is preliminary data.</text>
</comment>
<organism evidence="2 3">
    <name type="scientific">Robertkochia marina</name>
    <dbReference type="NCBI Taxonomy" id="1227945"/>
    <lineage>
        <taxon>Bacteria</taxon>
        <taxon>Pseudomonadati</taxon>
        <taxon>Bacteroidota</taxon>
        <taxon>Flavobacteriia</taxon>
        <taxon>Flavobacteriales</taxon>
        <taxon>Flavobacteriaceae</taxon>
        <taxon>Robertkochia</taxon>
    </lineage>
</organism>
<proteinExistence type="predicted"/>
<feature type="transmembrane region" description="Helical" evidence="1">
    <location>
        <begin position="6"/>
        <end position="24"/>
    </location>
</feature>
<evidence type="ECO:0000313" key="2">
    <source>
        <dbReference type="EMBL" id="THD69619.1"/>
    </source>
</evidence>
<keyword evidence="1" id="KW-1133">Transmembrane helix</keyword>
<reference evidence="2 3" key="1">
    <citation type="submission" date="2019-04" db="EMBL/GenBank/DDBJ databases">
        <title>Draft genome sequence of Robertkochia marina CC-AMO-30D.</title>
        <authorList>
            <person name="Hameed A."/>
            <person name="Lin S.-Y."/>
            <person name="Shahina M."/>
            <person name="Lai W.-A."/>
            <person name="Young C.-C."/>
        </authorList>
    </citation>
    <scope>NUCLEOTIDE SEQUENCE [LARGE SCALE GENOMIC DNA]</scope>
    <source>
        <strain evidence="2 3">CC-AMO-30D</strain>
    </source>
</reference>
<keyword evidence="3" id="KW-1185">Reference proteome</keyword>
<keyword evidence="1" id="KW-0812">Transmembrane</keyword>
<feature type="transmembrane region" description="Helical" evidence="1">
    <location>
        <begin position="125"/>
        <end position="147"/>
    </location>
</feature>
<dbReference type="AlphaFoldDB" id="A0A4S3M4K7"/>
<accession>A0A4S3M4K7</accession>
<protein>
    <submittedName>
        <fullName evidence="2">Uncharacterized protein</fullName>
    </submittedName>
</protein>
<feature type="transmembrane region" description="Helical" evidence="1">
    <location>
        <begin position="195"/>
        <end position="218"/>
    </location>
</feature>
<feature type="transmembrane region" description="Helical" evidence="1">
    <location>
        <begin position="159"/>
        <end position="183"/>
    </location>
</feature>
<sequence length="285" mass="33999">MFEIFSNREWAIFLWISIFLAYYITKQGVRKSMKRLINVFFSEGIIDIVFFIILYFEIIILGLTLIEFWEIYLLKDTLLFVAFIAFPLAMKLSSINDEDQYLYSILQNSFKGIIIIEFIANVYSFSLLVELILIPVMTIIAFTTLLTQEKEKNKDLKRFLNSLTFIFSLIILGYTMFNILQGFNEFASLKTLKSFLLPIILTLSFIPFLYFLSLWSLYQIMLIRIGIRIKNKKDRKHLKRKLFYSFKFNRKKLRRFRNELSFKPILNKDDINATIENFLKKEKAL</sequence>
<name>A0A4S3M4K7_9FLAO</name>
<evidence type="ECO:0000313" key="3">
    <source>
        <dbReference type="Proteomes" id="UP000305939"/>
    </source>
</evidence>
<feature type="transmembrane region" description="Helical" evidence="1">
    <location>
        <begin position="45"/>
        <end position="66"/>
    </location>
</feature>
<dbReference type="RefSeq" id="WP_136335109.1">
    <property type="nucleotide sequence ID" value="NZ_SSMC01000001.1"/>
</dbReference>
<gene>
    <name evidence="2" type="ORF">E7Z59_04640</name>
</gene>